<evidence type="ECO:0000313" key="5">
    <source>
        <dbReference type="Proteomes" id="UP000789739"/>
    </source>
</evidence>
<dbReference type="SUPFAM" id="SSF57701">
    <property type="entry name" value="Zn2/Cys6 DNA-binding domain"/>
    <property type="match status" value="1"/>
</dbReference>
<dbReference type="GO" id="GO:0003677">
    <property type="term" value="F:DNA binding"/>
    <property type="evidence" value="ECO:0007669"/>
    <property type="project" value="InterPro"/>
</dbReference>
<dbReference type="PROSITE" id="PS50048">
    <property type="entry name" value="ZN2_CY6_FUNGAL_2"/>
    <property type="match status" value="1"/>
</dbReference>
<dbReference type="PANTHER" id="PTHR46910:SF1">
    <property type="entry name" value="MISCELLANEOUS ZN(II)2CYS6 TRANSCRIPTION FACTOR (EUROFUNG)-RELATED"/>
    <property type="match status" value="1"/>
</dbReference>
<keyword evidence="2" id="KW-0539">Nucleus</keyword>
<dbReference type="GO" id="GO:0008270">
    <property type="term" value="F:zinc ion binding"/>
    <property type="evidence" value="ECO:0007669"/>
    <property type="project" value="InterPro"/>
</dbReference>
<dbReference type="OrthoDB" id="2154091at2759"/>
<dbReference type="SMART" id="SM00066">
    <property type="entry name" value="GAL4"/>
    <property type="match status" value="1"/>
</dbReference>
<evidence type="ECO:0000259" key="3">
    <source>
        <dbReference type="PROSITE" id="PS50048"/>
    </source>
</evidence>
<keyword evidence="5" id="KW-1185">Reference proteome</keyword>
<reference evidence="4" key="1">
    <citation type="submission" date="2021-06" db="EMBL/GenBank/DDBJ databases">
        <authorList>
            <person name="Kallberg Y."/>
            <person name="Tangrot J."/>
            <person name="Rosling A."/>
        </authorList>
    </citation>
    <scope>NUCLEOTIDE SEQUENCE</scope>
    <source>
        <strain evidence="4">BR232B</strain>
    </source>
</reference>
<dbReference type="EMBL" id="CAJVPI010001291">
    <property type="protein sequence ID" value="CAG8605307.1"/>
    <property type="molecule type" value="Genomic_DNA"/>
</dbReference>
<dbReference type="AlphaFoldDB" id="A0A9N9CMJ5"/>
<dbReference type="GO" id="GO:0006351">
    <property type="term" value="P:DNA-templated transcription"/>
    <property type="evidence" value="ECO:0007669"/>
    <property type="project" value="InterPro"/>
</dbReference>
<keyword evidence="1" id="KW-0479">Metal-binding</keyword>
<feature type="domain" description="Zn(2)-C6 fungal-type" evidence="3">
    <location>
        <begin position="26"/>
        <end position="56"/>
    </location>
</feature>
<dbReference type="GO" id="GO:0000981">
    <property type="term" value="F:DNA-binding transcription factor activity, RNA polymerase II-specific"/>
    <property type="evidence" value="ECO:0007669"/>
    <property type="project" value="InterPro"/>
</dbReference>
<dbReference type="InterPro" id="IPR036864">
    <property type="entry name" value="Zn2-C6_fun-type_DNA-bd_sf"/>
</dbReference>
<proteinExistence type="predicted"/>
<dbReference type="InterPro" id="IPR001138">
    <property type="entry name" value="Zn2Cys6_DnaBD"/>
</dbReference>
<dbReference type="PROSITE" id="PS00463">
    <property type="entry name" value="ZN2_CY6_FUNGAL_1"/>
    <property type="match status" value="1"/>
</dbReference>
<dbReference type="SMART" id="SM00906">
    <property type="entry name" value="Fungal_trans"/>
    <property type="match status" value="1"/>
</dbReference>
<name>A0A9N9CMJ5_9GLOM</name>
<evidence type="ECO:0000256" key="1">
    <source>
        <dbReference type="ARBA" id="ARBA00022723"/>
    </source>
</evidence>
<evidence type="ECO:0000256" key="2">
    <source>
        <dbReference type="ARBA" id="ARBA00023242"/>
    </source>
</evidence>
<evidence type="ECO:0000313" key="4">
    <source>
        <dbReference type="EMBL" id="CAG8605307.1"/>
    </source>
</evidence>
<dbReference type="PANTHER" id="PTHR46910">
    <property type="entry name" value="TRANSCRIPTION FACTOR PDR1"/>
    <property type="match status" value="1"/>
</dbReference>
<dbReference type="InterPro" id="IPR007219">
    <property type="entry name" value="XnlR_reg_dom"/>
</dbReference>
<dbReference type="CDD" id="cd00067">
    <property type="entry name" value="GAL4"/>
    <property type="match status" value="1"/>
</dbReference>
<protein>
    <submittedName>
        <fullName evidence="4">1084_t:CDS:1</fullName>
    </submittedName>
</protein>
<dbReference type="CDD" id="cd12148">
    <property type="entry name" value="fungal_TF_MHR"/>
    <property type="match status" value="1"/>
</dbReference>
<dbReference type="Gene3D" id="4.10.240.10">
    <property type="entry name" value="Zn(2)-C6 fungal-type DNA-binding domain"/>
    <property type="match status" value="1"/>
</dbReference>
<accession>A0A9N9CMJ5</accession>
<dbReference type="Pfam" id="PF04082">
    <property type="entry name" value="Fungal_trans"/>
    <property type="match status" value="1"/>
</dbReference>
<sequence>MSLLQPIPPIPQSTLIAQKRVKPIETCDNCKERKVKCDKERPVCGTCKKTKRDCTYDYSASSKRGRPKNDYELLQEQIEDIQTSTFQQLDQMESMLELAVMSGVPQGNTPDTMTNGNNEWRGLYPNFTSESTPLPSLNLNLSEETLYLSTQIAPSLPRQPHQEDNTAVGSDLFIGHPFAMLENDALDQLTDKMESLNIFESNQYVGEGSLLLLSDGGDELILPRSPANLSQVERDLKCLPNAEIVDLLIDLYYQKIYRHYPHMKKSVLDSLGDLSTPQHFLLLNSVMFAASPFHPSEKLQQNGICYHQRGVALLQRHCMTTPHVLTVISLFILGLNTRKMGSAWIFLGMASKMAFELGLHRKIKSPQMTPEVKEMRDMAFWGCFVAEAWVSACYGRPSAIDEAMCDVDLLPIPQTPEPDHETRLHIAWILHIDLLRIFAQVRKYLYGRAKIAGTKREESQFKFLDAVLGKWSSTLPQWLRFEEMTKDVKNSLLGSIGGEMHTLFWTVIILLHSRNLAMFTTNPNNPLLRNMNDPSILLSQTMCVNAATILLHLLDVLMNTVPDFYEQSCTALFSFAPAIRVLSWTAQRGDEKSVQMVERLKEIKDQVKEIARNFAVRAGLESRLEGEEKLHKLWLGKEEEAKIVDPVQYRKQYSYITKKGKNAVSNKQIDSEQPTSYNDKNEFTFTFTHQPSDDIINFVPQLQQSQQASHVFTPQQQLQQSQPPVSLQQVPQLSVFTLDFGANNLADNHGLTQQYNDMNIMPSFDPFNGGNFHPDESSAQAPWQ</sequence>
<gene>
    <name evidence="4" type="ORF">PBRASI_LOCUS7868</name>
</gene>
<dbReference type="Proteomes" id="UP000789739">
    <property type="component" value="Unassembled WGS sequence"/>
</dbReference>
<organism evidence="4 5">
    <name type="scientific">Paraglomus brasilianum</name>
    <dbReference type="NCBI Taxonomy" id="144538"/>
    <lineage>
        <taxon>Eukaryota</taxon>
        <taxon>Fungi</taxon>
        <taxon>Fungi incertae sedis</taxon>
        <taxon>Mucoromycota</taxon>
        <taxon>Glomeromycotina</taxon>
        <taxon>Glomeromycetes</taxon>
        <taxon>Paraglomerales</taxon>
        <taxon>Paraglomeraceae</taxon>
        <taxon>Paraglomus</taxon>
    </lineage>
</organism>
<comment type="caution">
    <text evidence="4">The sequence shown here is derived from an EMBL/GenBank/DDBJ whole genome shotgun (WGS) entry which is preliminary data.</text>
</comment>
<dbReference type="Pfam" id="PF00172">
    <property type="entry name" value="Zn_clus"/>
    <property type="match status" value="1"/>
</dbReference>
<dbReference type="InterPro" id="IPR050987">
    <property type="entry name" value="AtrR-like"/>
</dbReference>